<dbReference type="Pfam" id="PF13843">
    <property type="entry name" value="DDE_Tnp_1_7"/>
    <property type="match status" value="1"/>
</dbReference>
<dbReference type="OrthoDB" id="8123139at2759"/>
<feature type="region of interest" description="Disordered" evidence="1">
    <location>
        <begin position="1"/>
        <end position="25"/>
    </location>
</feature>
<dbReference type="PANTHER" id="PTHR46599:SF6">
    <property type="entry name" value="DUAL SPECIFICITY PHOSPHATASE 26"/>
    <property type="match status" value="1"/>
</dbReference>
<feature type="domain" description="PiggyBac transposable element-derived protein" evidence="2">
    <location>
        <begin position="66"/>
        <end position="172"/>
    </location>
</feature>
<dbReference type="PANTHER" id="PTHR46599">
    <property type="entry name" value="PIGGYBAC TRANSPOSABLE ELEMENT-DERIVED PROTEIN 4"/>
    <property type="match status" value="1"/>
</dbReference>
<evidence type="ECO:0000256" key="1">
    <source>
        <dbReference type="SAM" id="MobiDB-lite"/>
    </source>
</evidence>
<organism evidence="3 4">
    <name type="scientific">Dufourea novaeangliae</name>
    <name type="common">Sweat bee</name>
    <dbReference type="NCBI Taxonomy" id="178035"/>
    <lineage>
        <taxon>Eukaryota</taxon>
        <taxon>Metazoa</taxon>
        <taxon>Ecdysozoa</taxon>
        <taxon>Arthropoda</taxon>
        <taxon>Hexapoda</taxon>
        <taxon>Insecta</taxon>
        <taxon>Pterygota</taxon>
        <taxon>Neoptera</taxon>
        <taxon>Endopterygota</taxon>
        <taxon>Hymenoptera</taxon>
        <taxon>Apocrita</taxon>
        <taxon>Aculeata</taxon>
        <taxon>Apoidea</taxon>
        <taxon>Anthophila</taxon>
        <taxon>Halictidae</taxon>
        <taxon>Rophitinae</taxon>
        <taxon>Dufourea</taxon>
    </lineage>
</organism>
<evidence type="ECO:0000259" key="2">
    <source>
        <dbReference type="Pfam" id="PF13843"/>
    </source>
</evidence>
<protein>
    <recommendedName>
        <fullName evidence="2">PiggyBac transposable element-derived protein domain-containing protein</fullName>
    </recommendedName>
</protein>
<sequence length="175" mass="20297">MRLLSSSEDECEENDQNSETSIDGTVWQKIQEGSEPGRSSLHTVFREISGPTGYAKRNVMKGKVRSAFSLILDYRTMNHIKTCTESEARRVLGSEWSLTSADLDAFIAILYARGAYETRNLNVSYLWNKKWGPAFFSRTMSRNRFTEIMRFIRFDRRSERSQRLQTDKFALISKV</sequence>
<dbReference type="InterPro" id="IPR029526">
    <property type="entry name" value="PGBD"/>
</dbReference>
<feature type="compositionally biased region" description="Acidic residues" evidence="1">
    <location>
        <begin position="7"/>
        <end position="16"/>
    </location>
</feature>
<evidence type="ECO:0000313" key="4">
    <source>
        <dbReference type="Proteomes" id="UP000076502"/>
    </source>
</evidence>
<proteinExistence type="predicted"/>
<gene>
    <name evidence="3" type="ORF">WN55_05517</name>
</gene>
<evidence type="ECO:0000313" key="3">
    <source>
        <dbReference type="EMBL" id="KZC13184.1"/>
    </source>
</evidence>
<accession>A0A154PP04</accession>
<reference evidence="3 4" key="1">
    <citation type="submission" date="2015-07" db="EMBL/GenBank/DDBJ databases">
        <title>The genome of Dufourea novaeangliae.</title>
        <authorList>
            <person name="Pan H."/>
            <person name="Kapheim K."/>
        </authorList>
    </citation>
    <scope>NUCLEOTIDE SEQUENCE [LARGE SCALE GENOMIC DNA]</scope>
    <source>
        <strain evidence="3">0120121106</strain>
        <tissue evidence="3">Whole body</tissue>
    </source>
</reference>
<dbReference type="STRING" id="178035.A0A154PP04"/>
<dbReference type="AlphaFoldDB" id="A0A154PP04"/>
<dbReference type="EMBL" id="KQ434992">
    <property type="protein sequence ID" value="KZC13184.1"/>
    <property type="molecule type" value="Genomic_DNA"/>
</dbReference>
<name>A0A154PP04_DUFNO</name>
<keyword evidence="4" id="KW-1185">Reference proteome</keyword>
<dbReference type="Proteomes" id="UP000076502">
    <property type="component" value="Unassembled WGS sequence"/>
</dbReference>